<dbReference type="InterPro" id="IPR010131">
    <property type="entry name" value="MdtP/NodT-like"/>
</dbReference>
<feature type="region of interest" description="Disordered" evidence="2">
    <location>
        <begin position="67"/>
        <end position="87"/>
    </location>
</feature>
<reference evidence="3" key="1">
    <citation type="journal article" date="2020" name="mSystems">
        <title>Genome- and Community-Level Interaction Insights into Carbon Utilization and Element Cycling Functions of Hydrothermarchaeota in Hydrothermal Sediment.</title>
        <authorList>
            <person name="Zhou Z."/>
            <person name="Liu Y."/>
            <person name="Xu W."/>
            <person name="Pan J."/>
            <person name="Luo Z.H."/>
            <person name="Li M."/>
        </authorList>
    </citation>
    <scope>NUCLEOTIDE SEQUENCE [LARGE SCALE GENOMIC DNA]</scope>
    <source>
        <strain evidence="3">SpSt-339</strain>
    </source>
</reference>
<gene>
    <name evidence="3" type="ORF">ENQ76_09355</name>
</gene>
<dbReference type="PANTHER" id="PTHR30203:SF24">
    <property type="entry name" value="BLR4935 PROTEIN"/>
    <property type="match status" value="1"/>
</dbReference>
<accession>A0A7C2JZS8</accession>
<comment type="similarity">
    <text evidence="1">Belongs to the outer membrane factor (OMF) (TC 1.B.17) family.</text>
</comment>
<dbReference type="Pfam" id="PF02321">
    <property type="entry name" value="OEP"/>
    <property type="match status" value="2"/>
</dbReference>
<organism evidence="3">
    <name type="scientific">Schlesneria paludicola</name>
    <dbReference type="NCBI Taxonomy" id="360056"/>
    <lineage>
        <taxon>Bacteria</taxon>
        <taxon>Pseudomonadati</taxon>
        <taxon>Planctomycetota</taxon>
        <taxon>Planctomycetia</taxon>
        <taxon>Planctomycetales</taxon>
        <taxon>Planctomycetaceae</taxon>
        <taxon>Schlesneria</taxon>
    </lineage>
</organism>
<dbReference type="Gene3D" id="1.20.1600.10">
    <property type="entry name" value="Outer membrane efflux proteins (OEP)"/>
    <property type="match status" value="1"/>
</dbReference>
<dbReference type="InterPro" id="IPR003423">
    <property type="entry name" value="OMP_efflux"/>
</dbReference>
<evidence type="ECO:0000256" key="2">
    <source>
        <dbReference type="SAM" id="MobiDB-lite"/>
    </source>
</evidence>
<protein>
    <submittedName>
        <fullName evidence="3">TolC family protein</fullName>
    </submittedName>
</protein>
<dbReference type="AlphaFoldDB" id="A0A7C2JZS8"/>
<dbReference type="SUPFAM" id="SSF56954">
    <property type="entry name" value="Outer membrane efflux proteins (OEP)"/>
    <property type="match status" value="1"/>
</dbReference>
<dbReference type="GO" id="GO:0015562">
    <property type="term" value="F:efflux transmembrane transporter activity"/>
    <property type="evidence" value="ECO:0007669"/>
    <property type="project" value="InterPro"/>
</dbReference>
<evidence type="ECO:0000313" key="3">
    <source>
        <dbReference type="EMBL" id="HEN15660.1"/>
    </source>
</evidence>
<dbReference type="PANTHER" id="PTHR30203">
    <property type="entry name" value="OUTER MEMBRANE CATION EFFLUX PROTEIN"/>
    <property type="match status" value="1"/>
</dbReference>
<dbReference type="EMBL" id="DSOK01000263">
    <property type="protein sequence ID" value="HEN15660.1"/>
    <property type="molecule type" value="Genomic_DNA"/>
</dbReference>
<sequence length="498" mass="54212">MTSARGSLAIVSQSCVFAGLLVGVLPGCQTARQQPVVESTVIGTPVSSAPEDERARSRIIEPVSLEVAAGPSDGPGPEPGSAASDAVPGTRFVESLPELEAYALSANPTLRRMQQEAAAAWDKTRYVAALPDPSVGSTFFVPPMNFEPDRQVADLQLMQMIPWLSRLKAEAQRACFEALAAENLYHAERLRVVGDLRATWFKYYVLNKQIETTLADQSQLESLIKTANARVATGDAQPGDVLLATLELTSLQEQLISYRQQIVATNAELNRLLGRDAAIAIQPPSEIAREFPDWDHGLLKAVALESQPEVAAARLRTAATRWGVEVARLQRRPDLTFGVGWVFMDAPGATMSDAGRDSLMLGVSTTLPLSRSKYEAMLSQATRENHAAHASMDEIVVRLDAQLRDLWEQAQASHETVQLYERSILPQARQTFEADLQALANNSVTFDRVVRDYRTVLNLELGLHRALGQQAITLARIRQTVGTDLVVVPPALPPSAAP</sequence>
<evidence type="ECO:0000256" key="1">
    <source>
        <dbReference type="ARBA" id="ARBA00007613"/>
    </source>
</evidence>
<proteinExistence type="inferred from homology"/>
<name>A0A7C2JZS8_9PLAN</name>
<comment type="caution">
    <text evidence="3">The sequence shown here is derived from an EMBL/GenBank/DDBJ whole genome shotgun (WGS) entry which is preliminary data.</text>
</comment>